<feature type="transmembrane region" description="Helical" evidence="1">
    <location>
        <begin position="102"/>
        <end position="121"/>
    </location>
</feature>
<feature type="transmembrane region" description="Helical" evidence="1">
    <location>
        <begin position="50"/>
        <end position="71"/>
    </location>
</feature>
<dbReference type="InterPro" id="IPR051311">
    <property type="entry name" value="DedA_domain"/>
</dbReference>
<evidence type="ECO:0000313" key="3">
    <source>
        <dbReference type="EMBL" id="OKY96535.1"/>
    </source>
</evidence>
<accession>A0A1Q6FCF6</accession>
<keyword evidence="1" id="KW-1133">Transmembrane helix</keyword>
<name>A0A1Q6FCF6_9BACT</name>
<dbReference type="PANTHER" id="PTHR42709:SF4">
    <property type="entry name" value="INNER MEMBRANE PROTEIN YQAA"/>
    <property type="match status" value="1"/>
</dbReference>
<evidence type="ECO:0000256" key="1">
    <source>
        <dbReference type="SAM" id="Phobius"/>
    </source>
</evidence>
<dbReference type="PANTHER" id="PTHR42709">
    <property type="entry name" value="ALKALINE PHOSPHATASE LIKE PROTEIN"/>
    <property type="match status" value="1"/>
</dbReference>
<organism evidence="3 4">
    <name type="scientific">Alistipes putredinis</name>
    <dbReference type="NCBI Taxonomy" id="28117"/>
    <lineage>
        <taxon>Bacteria</taxon>
        <taxon>Pseudomonadati</taxon>
        <taxon>Bacteroidota</taxon>
        <taxon>Bacteroidia</taxon>
        <taxon>Bacteroidales</taxon>
        <taxon>Rikenellaceae</taxon>
        <taxon>Alistipes</taxon>
    </lineage>
</organism>
<keyword evidence="1" id="KW-0472">Membrane</keyword>
<dbReference type="AlphaFoldDB" id="A0A1Q6FCF6"/>
<dbReference type="GeneID" id="73804199"/>
<dbReference type="Pfam" id="PF09335">
    <property type="entry name" value="VTT_dom"/>
    <property type="match status" value="1"/>
</dbReference>
<dbReference type="EMBL" id="MNQH01000001">
    <property type="protein sequence ID" value="OKY96535.1"/>
    <property type="molecule type" value="Genomic_DNA"/>
</dbReference>
<dbReference type="Proteomes" id="UP000187417">
    <property type="component" value="Unassembled WGS sequence"/>
</dbReference>
<dbReference type="STRING" id="28117.BHV66_00190"/>
<proteinExistence type="predicted"/>
<evidence type="ECO:0000259" key="2">
    <source>
        <dbReference type="Pfam" id="PF09335"/>
    </source>
</evidence>
<gene>
    <name evidence="3" type="ORF">BHV66_00190</name>
</gene>
<sequence length="157" mass="17373">MEEFIASLTQFFTDWGYVGLFLSAFVAGSILPFSSEVVLVILVRMGLDPLLCLFAAASGNTLGGMTCYWIGHLGKRDWITRYLRVEPAKIDRVSRFLEGKGALFAFFTFLPYVGEAVAIVLGLMRSNVWITAVAMFVGKLLRYVAIVAALQGVLSWF</sequence>
<feature type="transmembrane region" description="Helical" evidence="1">
    <location>
        <begin position="128"/>
        <end position="154"/>
    </location>
</feature>
<evidence type="ECO:0000313" key="4">
    <source>
        <dbReference type="Proteomes" id="UP000187417"/>
    </source>
</evidence>
<dbReference type="RefSeq" id="WP_004330160.1">
    <property type="nucleotide sequence ID" value="NZ_BAAFKT010000018.1"/>
</dbReference>
<comment type="caution">
    <text evidence="3">The sequence shown here is derived from an EMBL/GenBank/DDBJ whole genome shotgun (WGS) entry which is preliminary data.</text>
</comment>
<protein>
    <recommendedName>
        <fullName evidence="2">VTT domain-containing protein</fullName>
    </recommendedName>
</protein>
<feature type="transmembrane region" description="Helical" evidence="1">
    <location>
        <begin position="20"/>
        <end position="43"/>
    </location>
</feature>
<reference evidence="3 4" key="1">
    <citation type="journal article" date="2016" name="Nat. Biotechnol.">
        <title>Measurement of bacterial replication rates in microbial communities.</title>
        <authorList>
            <person name="Brown C.T."/>
            <person name="Olm M.R."/>
            <person name="Thomas B.C."/>
            <person name="Banfield J.F."/>
        </authorList>
    </citation>
    <scope>NUCLEOTIDE SEQUENCE [LARGE SCALE GENOMIC DNA]</scope>
    <source>
        <strain evidence="3">CAG:67_53_122</strain>
    </source>
</reference>
<feature type="domain" description="VTT" evidence="2">
    <location>
        <begin position="36"/>
        <end position="149"/>
    </location>
</feature>
<dbReference type="InterPro" id="IPR032816">
    <property type="entry name" value="VTT_dom"/>
</dbReference>
<keyword evidence="1" id="KW-0812">Transmembrane</keyword>